<proteinExistence type="predicted"/>
<evidence type="ECO:0000313" key="1">
    <source>
        <dbReference type="EMBL" id="EMC99810.1"/>
    </source>
</evidence>
<dbReference type="GeneID" id="19111151"/>
<protein>
    <submittedName>
        <fullName evidence="1">Uncharacterized protein</fullName>
    </submittedName>
</protein>
<organism evidence="1 2">
    <name type="scientific">Baudoinia panamericana (strain UAMH 10762)</name>
    <name type="common">Angels' share fungus</name>
    <name type="synonym">Baudoinia compniacensis (strain UAMH 10762)</name>
    <dbReference type="NCBI Taxonomy" id="717646"/>
    <lineage>
        <taxon>Eukaryota</taxon>
        <taxon>Fungi</taxon>
        <taxon>Dikarya</taxon>
        <taxon>Ascomycota</taxon>
        <taxon>Pezizomycotina</taxon>
        <taxon>Dothideomycetes</taxon>
        <taxon>Dothideomycetidae</taxon>
        <taxon>Mycosphaerellales</taxon>
        <taxon>Teratosphaeriaceae</taxon>
        <taxon>Baudoinia</taxon>
    </lineage>
</organism>
<evidence type="ECO:0000313" key="2">
    <source>
        <dbReference type="Proteomes" id="UP000011761"/>
    </source>
</evidence>
<dbReference type="RefSeq" id="XP_007672971.1">
    <property type="nucleotide sequence ID" value="XM_007674781.1"/>
</dbReference>
<dbReference type="AlphaFoldDB" id="M2NKY8"/>
<reference evidence="1 2" key="1">
    <citation type="journal article" date="2012" name="PLoS Pathog.">
        <title>Diverse lifestyles and strategies of plant pathogenesis encoded in the genomes of eighteen Dothideomycetes fungi.</title>
        <authorList>
            <person name="Ohm R.A."/>
            <person name="Feau N."/>
            <person name="Henrissat B."/>
            <person name="Schoch C.L."/>
            <person name="Horwitz B.A."/>
            <person name="Barry K.W."/>
            <person name="Condon B.J."/>
            <person name="Copeland A.C."/>
            <person name="Dhillon B."/>
            <person name="Glaser F."/>
            <person name="Hesse C.N."/>
            <person name="Kosti I."/>
            <person name="LaButti K."/>
            <person name="Lindquist E.A."/>
            <person name="Lucas S."/>
            <person name="Salamov A.A."/>
            <person name="Bradshaw R.E."/>
            <person name="Ciuffetti L."/>
            <person name="Hamelin R.C."/>
            <person name="Kema G.H.J."/>
            <person name="Lawrence C."/>
            <person name="Scott J.A."/>
            <person name="Spatafora J.W."/>
            <person name="Turgeon B.G."/>
            <person name="de Wit P.J.G.M."/>
            <person name="Zhong S."/>
            <person name="Goodwin S.B."/>
            <person name="Grigoriev I.V."/>
        </authorList>
    </citation>
    <scope>NUCLEOTIDE SEQUENCE [LARGE SCALE GENOMIC DNA]</scope>
    <source>
        <strain evidence="1 2">UAMH 10762</strain>
    </source>
</reference>
<accession>M2NKY8</accession>
<dbReference type="KEGG" id="bcom:BAUCODRAFT_30220"/>
<dbReference type="Proteomes" id="UP000011761">
    <property type="component" value="Unassembled WGS sequence"/>
</dbReference>
<dbReference type="EMBL" id="KB445551">
    <property type="protein sequence ID" value="EMC99810.1"/>
    <property type="molecule type" value="Genomic_DNA"/>
</dbReference>
<name>M2NKY8_BAUPA</name>
<gene>
    <name evidence="1" type="ORF">BAUCODRAFT_30220</name>
</gene>
<dbReference type="HOGENOM" id="CLU_3105979_0_0_1"/>
<keyword evidence="2" id="KW-1185">Reference proteome</keyword>
<sequence>MAMISGSYQVHVSIRHIVCGHIVRILTLCIRSCVCSSDSPSRAENCACNAF</sequence>